<dbReference type="FunFam" id="1.10.4020.10:FF:000001">
    <property type="entry name" value="zinc finger protein 263 isoform X1"/>
    <property type="match status" value="1"/>
</dbReference>
<comment type="subcellular location">
    <subcellularLocation>
        <location evidence="1">Nucleus</location>
    </subcellularLocation>
</comment>
<evidence type="ECO:0000256" key="11">
    <source>
        <dbReference type="PROSITE-ProRule" id="PRU00042"/>
    </source>
</evidence>
<evidence type="ECO:0000259" key="14">
    <source>
        <dbReference type="PROSITE" id="PS50804"/>
    </source>
</evidence>
<dbReference type="FunFam" id="3.30.160.60:FF:000446">
    <property type="entry name" value="Zinc finger protein"/>
    <property type="match status" value="1"/>
</dbReference>
<evidence type="ECO:0000256" key="10">
    <source>
        <dbReference type="ARBA" id="ARBA00023242"/>
    </source>
</evidence>
<dbReference type="GO" id="GO:0005654">
    <property type="term" value="C:nucleoplasm"/>
    <property type="evidence" value="ECO:0007669"/>
    <property type="project" value="UniProtKB-ARBA"/>
</dbReference>
<dbReference type="Gene3D" id="3.30.160.60">
    <property type="entry name" value="Classic Zinc Finger"/>
    <property type="match status" value="8"/>
</dbReference>
<feature type="region of interest" description="Disordered" evidence="12">
    <location>
        <begin position="1"/>
        <end position="38"/>
    </location>
</feature>
<feature type="domain" description="C2H2-type" evidence="13">
    <location>
        <begin position="646"/>
        <end position="673"/>
    </location>
</feature>
<keyword evidence="4" id="KW-0677">Repeat</keyword>
<dbReference type="FunFam" id="3.30.160.60:FF:002063">
    <property type="entry name" value="RB associated KRAB zinc finger"/>
    <property type="match status" value="1"/>
</dbReference>
<feature type="compositionally biased region" description="Polar residues" evidence="12">
    <location>
        <begin position="368"/>
        <end position="377"/>
    </location>
</feature>
<dbReference type="Gene3D" id="1.10.4020.10">
    <property type="entry name" value="DNA breaking-rejoining enzymes"/>
    <property type="match status" value="1"/>
</dbReference>
<dbReference type="CDD" id="cd07936">
    <property type="entry name" value="SCAN"/>
    <property type="match status" value="1"/>
</dbReference>
<evidence type="ECO:0000256" key="5">
    <source>
        <dbReference type="ARBA" id="ARBA00022771"/>
    </source>
</evidence>
<dbReference type="Ensembl" id="ENSVKKT00000011703.1">
    <property type="protein sequence ID" value="ENSVKKP00000011432.1"/>
    <property type="gene ID" value="ENSVKKG00000007967.1"/>
</dbReference>
<dbReference type="SUPFAM" id="SSF57667">
    <property type="entry name" value="beta-beta-alpha zinc fingers"/>
    <property type="match status" value="5"/>
</dbReference>
<feature type="compositionally biased region" description="Basic and acidic residues" evidence="12">
    <location>
        <begin position="242"/>
        <end position="259"/>
    </location>
</feature>
<feature type="compositionally biased region" description="Basic and acidic residues" evidence="12">
    <location>
        <begin position="1"/>
        <end position="19"/>
    </location>
</feature>
<reference evidence="15" key="2">
    <citation type="submission" date="2025-09" db="UniProtKB">
        <authorList>
            <consortium name="Ensembl"/>
        </authorList>
    </citation>
    <scope>IDENTIFICATION</scope>
</reference>
<proteinExistence type="inferred from homology"/>
<dbReference type="PROSITE" id="PS00028">
    <property type="entry name" value="ZINC_FINGER_C2H2_1"/>
    <property type="match status" value="7"/>
</dbReference>
<evidence type="ECO:0000313" key="15">
    <source>
        <dbReference type="Ensembl" id="ENSVKKP00000011432.1"/>
    </source>
</evidence>
<evidence type="ECO:0000259" key="13">
    <source>
        <dbReference type="PROSITE" id="PS50157"/>
    </source>
</evidence>
<feature type="domain" description="C2H2-type" evidence="13">
    <location>
        <begin position="534"/>
        <end position="561"/>
    </location>
</feature>
<feature type="domain" description="C2H2-type" evidence="13">
    <location>
        <begin position="562"/>
        <end position="589"/>
    </location>
</feature>
<keyword evidence="8" id="KW-0238">DNA-binding</keyword>
<feature type="region of interest" description="Disordered" evidence="12">
    <location>
        <begin position="237"/>
        <end position="300"/>
    </location>
</feature>
<feature type="domain" description="C2H2-type" evidence="13">
    <location>
        <begin position="590"/>
        <end position="617"/>
    </location>
</feature>
<feature type="domain" description="C2H2-type" evidence="13">
    <location>
        <begin position="506"/>
        <end position="533"/>
    </location>
</feature>
<accession>A0A8D2J9H8</accession>
<dbReference type="Proteomes" id="UP000694545">
    <property type="component" value="Unplaced"/>
</dbReference>
<comment type="similarity">
    <text evidence="2">Belongs to the krueppel C2H2-type zinc-finger protein family.</text>
</comment>
<reference evidence="15" key="1">
    <citation type="submission" date="2025-08" db="UniProtKB">
        <authorList>
            <consortium name="Ensembl"/>
        </authorList>
    </citation>
    <scope>IDENTIFICATION</scope>
</reference>
<dbReference type="InterPro" id="IPR003309">
    <property type="entry name" value="SCAN_dom"/>
</dbReference>
<keyword evidence="10" id="KW-0539">Nucleus</keyword>
<dbReference type="FunFam" id="3.30.160.60:FF:000135">
    <property type="entry name" value="Zinc finger protein 358"/>
    <property type="match status" value="1"/>
</dbReference>
<evidence type="ECO:0000256" key="4">
    <source>
        <dbReference type="ARBA" id="ARBA00022737"/>
    </source>
</evidence>
<dbReference type="FunFam" id="3.30.160.60:FF:002343">
    <property type="entry name" value="Zinc finger protein 33A"/>
    <property type="match status" value="1"/>
</dbReference>
<evidence type="ECO:0000256" key="2">
    <source>
        <dbReference type="ARBA" id="ARBA00006991"/>
    </source>
</evidence>
<feature type="domain" description="C2H2-type" evidence="13">
    <location>
        <begin position="618"/>
        <end position="645"/>
    </location>
</feature>
<dbReference type="FunFam" id="3.30.160.60:FF:000824">
    <property type="entry name" value="Zinc finger protein 184"/>
    <property type="match status" value="1"/>
</dbReference>
<feature type="compositionally biased region" description="Basic and acidic residues" evidence="12">
    <location>
        <begin position="482"/>
        <end position="492"/>
    </location>
</feature>
<dbReference type="FunFam" id="3.30.160.60:FF:000023">
    <property type="entry name" value="zinc finger protein 37 homolog"/>
    <property type="match status" value="1"/>
</dbReference>
<keyword evidence="5 11" id="KW-0863">Zinc-finger</keyword>
<dbReference type="Pfam" id="PF02023">
    <property type="entry name" value="SCAN"/>
    <property type="match status" value="1"/>
</dbReference>
<feature type="domain" description="C2H2-type" evidence="13">
    <location>
        <begin position="674"/>
        <end position="703"/>
    </location>
</feature>
<dbReference type="AlphaFoldDB" id="A0A8D2J9H8"/>
<dbReference type="GO" id="GO:0000977">
    <property type="term" value="F:RNA polymerase II transcription regulatory region sequence-specific DNA binding"/>
    <property type="evidence" value="ECO:0007669"/>
    <property type="project" value="TreeGrafter"/>
</dbReference>
<keyword evidence="7" id="KW-0805">Transcription regulation</keyword>
<feature type="compositionally biased region" description="Basic and acidic residues" evidence="12">
    <location>
        <begin position="288"/>
        <end position="300"/>
    </location>
</feature>
<feature type="domain" description="SCAN box" evidence="14">
    <location>
        <begin position="147"/>
        <end position="225"/>
    </location>
</feature>
<dbReference type="PROSITE" id="PS50804">
    <property type="entry name" value="SCAN_BOX"/>
    <property type="match status" value="1"/>
</dbReference>
<dbReference type="FunFam" id="3.30.160.60:FF:000551">
    <property type="entry name" value="zinc finger protein 197 isoform X1"/>
    <property type="match status" value="1"/>
</dbReference>
<name>A0A8D2J9H8_VARKO</name>
<keyword evidence="16" id="KW-1185">Reference proteome</keyword>
<dbReference type="GO" id="GO:0000981">
    <property type="term" value="F:DNA-binding transcription factor activity, RNA polymerase II-specific"/>
    <property type="evidence" value="ECO:0007669"/>
    <property type="project" value="TreeGrafter"/>
</dbReference>
<dbReference type="OMA" id="WESSSEH"/>
<dbReference type="Pfam" id="PF00096">
    <property type="entry name" value="zf-C2H2"/>
    <property type="match status" value="6"/>
</dbReference>
<dbReference type="SMART" id="SM00355">
    <property type="entry name" value="ZnF_C2H2"/>
    <property type="match status" value="8"/>
</dbReference>
<dbReference type="SUPFAM" id="SSF47353">
    <property type="entry name" value="Retrovirus capsid dimerization domain-like"/>
    <property type="match status" value="1"/>
</dbReference>
<protein>
    <submittedName>
        <fullName evidence="15">Uncharacterized protein</fullName>
    </submittedName>
</protein>
<evidence type="ECO:0000256" key="1">
    <source>
        <dbReference type="ARBA" id="ARBA00004123"/>
    </source>
</evidence>
<feature type="region of interest" description="Disordered" evidence="12">
    <location>
        <begin position="364"/>
        <end position="392"/>
    </location>
</feature>
<organism evidence="15 16">
    <name type="scientific">Varanus komodoensis</name>
    <name type="common">Komodo dragon</name>
    <dbReference type="NCBI Taxonomy" id="61221"/>
    <lineage>
        <taxon>Eukaryota</taxon>
        <taxon>Metazoa</taxon>
        <taxon>Chordata</taxon>
        <taxon>Craniata</taxon>
        <taxon>Vertebrata</taxon>
        <taxon>Euteleostomi</taxon>
        <taxon>Lepidosauria</taxon>
        <taxon>Squamata</taxon>
        <taxon>Bifurcata</taxon>
        <taxon>Unidentata</taxon>
        <taxon>Episquamata</taxon>
        <taxon>Toxicofera</taxon>
        <taxon>Anguimorpha</taxon>
        <taxon>Paleoanguimorpha</taxon>
        <taxon>Varanoidea</taxon>
        <taxon>Varanidae</taxon>
        <taxon>Varanus</taxon>
    </lineage>
</organism>
<feature type="domain" description="C2H2-type" evidence="13">
    <location>
        <begin position="456"/>
        <end position="483"/>
    </location>
</feature>
<dbReference type="SMART" id="SM00431">
    <property type="entry name" value="SCAN"/>
    <property type="match status" value="1"/>
</dbReference>
<feature type="region of interest" description="Disordered" evidence="12">
    <location>
        <begin position="324"/>
        <end position="344"/>
    </location>
</feature>
<evidence type="ECO:0000256" key="3">
    <source>
        <dbReference type="ARBA" id="ARBA00022723"/>
    </source>
</evidence>
<feature type="region of interest" description="Disordered" evidence="12">
    <location>
        <begin position="696"/>
        <end position="720"/>
    </location>
</feature>
<sequence length="720" mass="81225">MDLRPGQDVQLRIKLEDQARTGQIPEKNMEEGDSETGTLGTFLSEVEPQQIKGEPDEDTQWHDFQTGICREGGKSLLPGSASCDNTFLSASWKAVANASQGPRGKSVSENLLGLGRKAHEIPESRDSPVKEKEEVPEKDMINLETLRQRFRHFCYQEAEGPREAFGHLQDLCHQWLNPGSHTKEQILELVILEQFLAILPSDMQNWVREDNPETCAQAVGLAEDFLLWKEEAEIQEGQLPEPLEKGRGSPKEEQTHLDPLKVQPYLEAEQKGDRKSHLPGGGKVAANKHLEPEVCKQRKMDGDSLDKAKWDVFQFSQIENMPKCQKETGKNERSNPGERGGKCVWEKDGNTILNKSTFQNRIQKDKNCSQSFSQTQTQKEKRPDQYVDGGANWKSIPQQENIQMEEEAYMDCGTSLRQKPLLSNAHEIAVGEKPYKCSECGHSFSQGFSVSGNNFHICSNCGKSFISDSVLGKKERIHLGDKSSKFSAREKGSTQPSDLQMGEKPYTCTDCGKNFSFRSSLVRHQRLHTGEKPYKCLDCGKNFSQSSNLLNHQRIHTGEKPYSCSDCGKSFSNSSSLASHERTHRGEKPYKCSSCGKNFSCNSVLRIHERIHTGEKPYECLECGKSFSRREFLIGHQRTHTGEKPYECTECGKSFSQRSNLINHQRIHTGEKPFECSDCGKRFSHKASLLKHERNHVHGSKMGMDSSVQPSLQVTDKEHT</sequence>
<dbReference type="FunFam" id="3.30.160.60:FF:000666">
    <property type="entry name" value="RB-associated KRAB zinc finger protein-like"/>
    <property type="match status" value="1"/>
</dbReference>
<keyword evidence="9" id="KW-0804">Transcription</keyword>
<feature type="region of interest" description="Disordered" evidence="12">
    <location>
        <begin position="482"/>
        <end position="501"/>
    </location>
</feature>
<evidence type="ECO:0000313" key="16">
    <source>
        <dbReference type="Proteomes" id="UP000694545"/>
    </source>
</evidence>
<dbReference type="PANTHER" id="PTHR24381:SF390">
    <property type="entry name" value="ZINC FINGER PROTEIN 37 HOMOLOG"/>
    <property type="match status" value="1"/>
</dbReference>
<evidence type="ECO:0000256" key="12">
    <source>
        <dbReference type="SAM" id="MobiDB-lite"/>
    </source>
</evidence>
<dbReference type="PROSITE" id="PS50157">
    <property type="entry name" value="ZINC_FINGER_C2H2_2"/>
    <property type="match status" value="8"/>
</dbReference>
<evidence type="ECO:0000256" key="9">
    <source>
        <dbReference type="ARBA" id="ARBA00023163"/>
    </source>
</evidence>
<dbReference type="InterPro" id="IPR013087">
    <property type="entry name" value="Znf_C2H2_type"/>
</dbReference>
<dbReference type="InterPro" id="IPR038269">
    <property type="entry name" value="SCAN_sf"/>
</dbReference>
<keyword evidence="6" id="KW-0862">Zinc</keyword>
<evidence type="ECO:0000256" key="7">
    <source>
        <dbReference type="ARBA" id="ARBA00023015"/>
    </source>
</evidence>
<dbReference type="PANTHER" id="PTHR24381">
    <property type="entry name" value="ZINC FINGER PROTEIN"/>
    <property type="match status" value="1"/>
</dbReference>
<evidence type="ECO:0000256" key="6">
    <source>
        <dbReference type="ARBA" id="ARBA00022833"/>
    </source>
</evidence>
<evidence type="ECO:0000256" key="8">
    <source>
        <dbReference type="ARBA" id="ARBA00023125"/>
    </source>
</evidence>
<dbReference type="GO" id="GO:0008270">
    <property type="term" value="F:zinc ion binding"/>
    <property type="evidence" value="ECO:0007669"/>
    <property type="project" value="UniProtKB-KW"/>
</dbReference>
<keyword evidence="3" id="KW-0479">Metal-binding</keyword>
<dbReference type="InterPro" id="IPR036236">
    <property type="entry name" value="Znf_C2H2_sf"/>
</dbReference>